<organism evidence="1">
    <name type="scientific">freshwater metagenome</name>
    <dbReference type="NCBI Taxonomy" id="449393"/>
    <lineage>
        <taxon>unclassified sequences</taxon>
        <taxon>metagenomes</taxon>
        <taxon>ecological metagenomes</taxon>
    </lineage>
</organism>
<dbReference type="EMBL" id="CAEZTG010000221">
    <property type="protein sequence ID" value="CAB4580444.1"/>
    <property type="molecule type" value="Genomic_DNA"/>
</dbReference>
<evidence type="ECO:0000313" key="1">
    <source>
        <dbReference type="EMBL" id="CAB4580444.1"/>
    </source>
</evidence>
<reference evidence="1" key="1">
    <citation type="submission" date="2020-05" db="EMBL/GenBank/DDBJ databases">
        <authorList>
            <person name="Chiriac C."/>
            <person name="Salcher M."/>
            <person name="Ghai R."/>
            <person name="Kavagutti S V."/>
        </authorList>
    </citation>
    <scope>NUCLEOTIDE SEQUENCE</scope>
</reference>
<dbReference type="AlphaFoldDB" id="A0A6J6F0J7"/>
<proteinExistence type="predicted"/>
<name>A0A6J6F0J7_9ZZZZ</name>
<protein>
    <submittedName>
        <fullName evidence="1">Unannotated protein</fullName>
    </submittedName>
</protein>
<sequence>MLARAHGDHWLNREDHARFHDRGHAGFVIVRDLKIGVELLSDSVANKCAHNFVAVGDGMRFNCSADVRERTAGRNSGDAAIKALASDFDETLRRVIDIADAIGGIGVAVHAVEPDGDVEIHDVSIAQRPVIGDAVTNNFVYRCAERFRIAPVIERARVTAAIDIGLMHNCVDFVGGHARGDSGSANVEDFGGSVAGSTHALDEGSVFDALLRTTSDVPGLGVLGAGDLSRNGAHGADEPRLELFLRVAVAALEFLPTATPTRIVCLQHGTSLRAGWTGATGSGRQP</sequence>
<accession>A0A6J6F0J7</accession>
<gene>
    <name evidence="1" type="ORF">UFOPK1603_01740</name>
</gene>